<feature type="transmembrane region" description="Helical" evidence="1">
    <location>
        <begin position="188"/>
        <end position="208"/>
    </location>
</feature>
<evidence type="ECO:0000256" key="1">
    <source>
        <dbReference type="SAM" id="Phobius"/>
    </source>
</evidence>
<feature type="signal peptide" evidence="2">
    <location>
        <begin position="1"/>
        <end position="15"/>
    </location>
</feature>
<gene>
    <name evidence="4" type="ORF">B0H17DRAFT_853152</name>
    <name evidence="3" type="ORF">B0H17DRAFT_853601</name>
</gene>
<protein>
    <submittedName>
        <fullName evidence="3">Uncharacterized protein</fullName>
    </submittedName>
</protein>
<evidence type="ECO:0000313" key="3">
    <source>
        <dbReference type="EMBL" id="KAJ7697152.1"/>
    </source>
</evidence>
<dbReference type="EMBL" id="JARKIE010000031">
    <property type="protein sequence ID" value="KAJ7697152.1"/>
    <property type="molecule type" value="Genomic_DNA"/>
</dbReference>
<feature type="chain" id="PRO_5042441885" evidence="2">
    <location>
        <begin position="16"/>
        <end position="213"/>
    </location>
</feature>
<organism evidence="3 5">
    <name type="scientific">Mycena rosella</name>
    <name type="common">Pink bonnet</name>
    <name type="synonym">Agaricus rosellus</name>
    <dbReference type="NCBI Taxonomy" id="1033263"/>
    <lineage>
        <taxon>Eukaryota</taxon>
        <taxon>Fungi</taxon>
        <taxon>Dikarya</taxon>
        <taxon>Basidiomycota</taxon>
        <taxon>Agaricomycotina</taxon>
        <taxon>Agaricomycetes</taxon>
        <taxon>Agaricomycetidae</taxon>
        <taxon>Agaricales</taxon>
        <taxon>Marasmiineae</taxon>
        <taxon>Mycenaceae</taxon>
        <taxon>Mycena</taxon>
    </lineage>
</organism>
<keyword evidence="1" id="KW-1133">Transmembrane helix</keyword>
<feature type="transmembrane region" description="Helical" evidence="1">
    <location>
        <begin position="65"/>
        <end position="84"/>
    </location>
</feature>
<feature type="transmembrane region" description="Helical" evidence="1">
    <location>
        <begin position="35"/>
        <end position="53"/>
    </location>
</feature>
<accession>A0AAD7GLY3</accession>
<name>A0AAD7GLY3_MYCRO</name>
<comment type="caution">
    <text evidence="3">The sequence shown here is derived from an EMBL/GenBank/DDBJ whole genome shotgun (WGS) entry which is preliminary data.</text>
</comment>
<proteinExistence type="predicted"/>
<dbReference type="Proteomes" id="UP001221757">
    <property type="component" value="Unassembled WGS sequence"/>
</dbReference>
<keyword evidence="1" id="KW-0812">Transmembrane</keyword>
<keyword evidence="1" id="KW-0472">Membrane</keyword>
<sequence>HWILMIDCLFLACVAVDNGADPLRFYADFSQATQIVQSSFLLASLAIVDALFVHRLWTVWAHNRYVMIFLSLTLLGLIVSMIGVTYNFSQFKPGDEVAALANEWIIADCVFTVLTNMYCTALIAWKLWRVHSIANSTPSGGHTLMVTPPSLHRFPAVPGRTLIELHLPHRTWAVFFISAYAARSNLRFLIDVTPAIVGAANMLIYMRMGLGWA</sequence>
<dbReference type="EMBL" id="JARKIE010000014">
    <property type="protein sequence ID" value="KAJ7702637.1"/>
    <property type="molecule type" value="Genomic_DNA"/>
</dbReference>
<dbReference type="AlphaFoldDB" id="A0AAD7GLY3"/>
<feature type="transmembrane region" description="Helical" evidence="1">
    <location>
        <begin position="104"/>
        <end position="125"/>
    </location>
</feature>
<evidence type="ECO:0000313" key="4">
    <source>
        <dbReference type="EMBL" id="KAJ7702637.1"/>
    </source>
</evidence>
<keyword evidence="5" id="KW-1185">Reference proteome</keyword>
<evidence type="ECO:0000256" key="2">
    <source>
        <dbReference type="SAM" id="SignalP"/>
    </source>
</evidence>
<reference evidence="3" key="1">
    <citation type="submission" date="2023-03" db="EMBL/GenBank/DDBJ databases">
        <title>Massive genome expansion in bonnet fungi (Mycena s.s.) driven by repeated elements and novel gene families across ecological guilds.</title>
        <authorList>
            <consortium name="Lawrence Berkeley National Laboratory"/>
            <person name="Harder C.B."/>
            <person name="Miyauchi S."/>
            <person name="Viragh M."/>
            <person name="Kuo A."/>
            <person name="Thoen E."/>
            <person name="Andreopoulos B."/>
            <person name="Lu D."/>
            <person name="Skrede I."/>
            <person name="Drula E."/>
            <person name="Henrissat B."/>
            <person name="Morin E."/>
            <person name="Kohler A."/>
            <person name="Barry K."/>
            <person name="LaButti K."/>
            <person name="Morin E."/>
            <person name="Salamov A."/>
            <person name="Lipzen A."/>
            <person name="Mereny Z."/>
            <person name="Hegedus B."/>
            <person name="Baldrian P."/>
            <person name="Stursova M."/>
            <person name="Weitz H."/>
            <person name="Taylor A."/>
            <person name="Grigoriev I.V."/>
            <person name="Nagy L.G."/>
            <person name="Martin F."/>
            <person name="Kauserud H."/>
        </authorList>
    </citation>
    <scope>NUCLEOTIDE SEQUENCE</scope>
    <source>
        <strain evidence="3">CBHHK067</strain>
    </source>
</reference>
<evidence type="ECO:0000313" key="5">
    <source>
        <dbReference type="Proteomes" id="UP001221757"/>
    </source>
</evidence>
<keyword evidence="2" id="KW-0732">Signal</keyword>
<feature type="non-terminal residue" evidence="3">
    <location>
        <position position="213"/>
    </location>
</feature>
<feature type="non-terminal residue" evidence="3">
    <location>
        <position position="1"/>
    </location>
</feature>